<dbReference type="GO" id="GO:0009279">
    <property type="term" value="C:cell outer membrane"/>
    <property type="evidence" value="ECO:0007669"/>
    <property type="project" value="UniProtKB-SubCell"/>
</dbReference>
<keyword evidence="9" id="KW-0378">Hydrolase</keyword>
<organism evidence="9 10">
    <name type="scientific">Segatella salivae F0493</name>
    <dbReference type="NCBI Taxonomy" id="1395125"/>
    <lineage>
        <taxon>Bacteria</taxon>
        <taxon>Pseudomonadati</taxon>
        <taxon>Bacteroidota</taxon>
        <taxon>Bacteroidia</taxon>
        <taxon>Bacteroidales</taxon>
        <taxon>Prevotellaceae</taxon>
        <taxon>Segatella</taxon>
    </lineage>
</organism>
<keyword evidence="5" id="KW-0472">Membrane</keyword>
<keyword evidence="6" id="KW-0998">Cell outer membrane</keyword>
<dbReference type="PANTHER" id="PTHR30069:SF46">
    <property type="entry name" value="OAR PROTEIN"/>
    <property type="match status" value="1"/>
</dbReference>
<evidence type="ECO:0000313" key="9">
    <source>
        <dbReference type="EMBL" id="ERK01132.1"/>
    </source>
</evidence>
<dbReference type="Gene3D" id="2.40.170.20">
    <property type="entry name" value="TonB-dependent receptor, beta-barrel domain"/>
    <property type="match status" value="1"/>
</dbReference>
<keyword evidence="9" id="KW-0645">Protease</keyword>
<dbReference type="InterPro" id="IPR008969">
    <property type="entry name" value="CarboxyPept-like_regulatory"/>
</dbReference>
<dbReference type="GO" id="GO:0004180">
    <property type="term" value="F:carboxypeptidase activity"/>
    <property type="evidence" value="ECO:0007669"/>
    <property type="project" value="UniProtKB-KW"/>
</dbReference>
<evidence type="ECO:0000313" key="10">
    <source>
        <dbReference type="Proteomes" id="UP000017023"/>
    </source>
</evidence>
<evidence type="ECO:0000256" key="5">
    <source>
        <dbReference type="ARBA" id="ARBA00023136"/>
    </source>
</evidence>
<protein>
    <submittedName>
        <fullName evidence="9">Carboxypeptidase regulatory-like domain protein</fullName>
    </submittedName>
</protein>
<dbReference type="PANTHER" id="PTHR30069">
    <property type="entry name" value="TONB-DEPENDENT OUTER MEMBRANE RECEPTOR"/>
    <property type="match status" value="1"/>
</dbReference>
<name>U2KRN0_9BACT</name>
<dbReference type="Proteomes" id="UP000017023">
    <property type="component" value="Unassembled WGS sequence"/>
</dbReference>
<dbReference type="EMBL" id="AWGW01000015">
    <property type="protein sequence ID" value="ERK01132.1"/>
    <property type="molecule type" value="Genomic_DNA"/>
</dbReference>
<reference evidence="9 10" key="1">
    <citation type="submission" date="2013-08" db="EMBL/GenBank/DDBJ databases">
        <authorList>
            <person name="Durkin A.S."/>
            <person name="Haft D.R."/>
            <person name="McCorrison J."/>
            <person name="Torralba M."/>
            <person name="Gillis M."/>
            <person name="Haft D.H."/>
            <person name="Methe B."/>
            <person name="Sutton G."/>
            <person name="Nelson K.E."/>
        </authorList>
    </citation>
    <scope>NUCLEOTIDE SEQUENCE [LARGE SCALE GENOMIC DNA]</scope>
    <source>
        <strain evidence="9 10">F0493</strain>
    </source>
</reference>
<accession>U2KRN0</accession>
<dbReference type="InterPro" id="IPR036942">
    <property type="entry name" value="Beta-barrel_TonB_sf"/>
</dbReference>
<dbReference type="InterPro" id="IPR039426">
    <property type="entry name" value="TonB-dep_rcpt-like"/>
</dbReference>
<dbReference type="Gene3D" id="2.60.40.1120">
    <property type="entry name" value="Carboxypeptidase-like, regulatory domain"/>
    <property type="match status" value="1"/>
</dbReference>
<dbReference type="Pfam" id="PF07715">
    <property type="entry name" value="Plug"/>
    <property type="match status" value="1"/>
</dbReference>
<dbReference type="InterPro" id="IPR037066">
    <property type="entry name" value="Plug_dom_sf"/>
</dbReference>
<keyword evidence="9" id="KW-0121">Carboxypeptidase</keyword>
<dbReference type="Pfam" id="PF25183">
    <property type="entry name" value="OMP_b-brl_4"/>
    <property type="match status" value="1"/>
</dbReference>
<feature type="domain" description="TonB-dependent transporter Oar-like beta-barrel" evidence="8">
    <location>
        <begin position="344"/>
        <end position="1053"/>
    </location>
</feature>
<evidence type="ECO:0000259" key="7">
    <source>
        <dbReference type="Pfam" id="PF07715"/>
    </source>
</evidence>
<comment type="caution">
    <text evidence="9">The sequence shown here is derived from an EMBL/GenBank/DDBJ whole genome shotgun (WGS) entry which is preliminary data.</text>
</comment>
<evidence type="ECO:0000259" key="8">
    <source>
        <dbReference type="Pfam" id="PF25183"/>
    </source>
</evidence>
<dbReference type="SUPFAM" id="SSF56935">
    <property type="entry name" value="Porins"/>
    <property type="match status" value="1"/>
</dbReference>
<dbReference type="InterPro" id="IPR057601">
    <property type="entry name" value="Oar-like_b-barrel"/>
</dbReference>
<evidence type="ECO:0000256" key="1">
    <source>
        <dbReference type="ARBA" id="ARBA00004571"/>
    </source>
</evidence>
<evidence type="ECO:0000256" key="2">
    <source>
        <dbReference type="ARBA" id="ARBA00022448"/>
    </source>
</evidence>
<dbReference type="AlphaFoldDB" id="U2KRN0"/>
<comment type="subcellular location">
    <subcellularLocation>
        <location evidence="1">Cell outer membrane</location>
        <topology evidence="1">Multi-pass membrane protein</topology>
    </subcellularLocation>
</comment>
<evidence type="ECO:0000256" key="6">
    <source>
        <dbReference type="ARBA" id="ARBA00023237"/>
    </source>
</evidence>
<sequence>MHHLSINWVYPLKLFIKFQLTVMQKKLHLLMALMLFFTTSLMAQVTTSSINGKVVAGGETVIGATVTAVHVPSGTTYNAVTNTDGRYTIQGMRVGGPYKVTISYIGFKDDNRTNIFLALGEPTVINADMKEDAKTLTEVTVTGRAGHGGNGATSNFSKQMIENAPTVDRNVYDVAKLSPLVNNNKFGGISIAGTNNRYNSFQIDGMVSNDVFGLTSSGTNGGQTGANPISMDAIEQIQVAVSPFDVRQSGFTGGAINAITKSGTNKFTGTAFTYYTDENLYGRYSQVYKKTQKLSDESTKTYGFTFGGPIIKDKLFFFTSLEYKKNSYPSTYYAGAPGYFMNTQTAQQLVDIYKNITGIEESFERRNINQEATSLLGRLDWNINNKNHFTLRYQGNFSYADKFGNGKQSFFFNNSSYRMKDRTNSFVAELTSHISNSLYNEFRLGLTSVRDKRATPYSGPTLYFSGDNYTVNMGTEYSSGVNSLDQDIWTLEDNFSIYTGNHNITVGTHNEFYDMKNGFIQAAFGNFAYNFNQLGSVDRATQVFTPTAGGFLNNQGIIPNSGYQMKYSDEAFTGTTQWRTPFKAGMAGIYVQDKWDMSTAFQLTYGIRFDIPFYSNKISINDKFNATDNWAKTGVVVGRRPASCVMVSPRVGFRWFMNEDHTSLLRGGVGIFNGRAPFVWIENAWANTGMEMRGINIRSNSTSPLPPTFLADGGKTPDQIRATYGNAGGVNPDIVTIDRHFKFPQAFRANLAWEQQLPYGVKMTLEALYSRQLNAVWFNNIALQPNGDIYAVDGVEASKTTYYKSNQNDTYTLNGTTGKYYANSVINLKNINRGHSYSLSAKFEKSFDFGLDLMASYTFGHSYSVNDGTSSVAMSNWKYYYCVDPNKADVSYSMFDMPHRLMFQAAYNTKRYGNGRWQSHVTLTYNGNSGQRYSLTMNDNASASFNGEYAKGNTLLYIPTKEELQNMNFVDNVDRTTHHIKMTAAESRKNFEEWIENDKYAKNHRGQYAKRNSNIAPWENHFDFHFAQDFFYDRTRGSKVSLVFDILNVGNLINKHWGEYYANTYNVPVITVQDVKKVAGKMTPSFIYGAPRLDLSDFTSRWHMQLGLRVTF</sequence>
<evidence type="ECO:0000256" key="3">
    <source>
        <dbReference type="ARBA" id="ARBA00022452"/>
    </source>
</evidence>
<proteinExistence type="predicted"/>
<dbReference type="GO" id="GO:0015344">
    <property type="term" value="F:siderophore uptake transmembrane transporter activity"/>
    <property type="evidence" value="ECO:0007669"/>
    <property type="project" value="TreeGrafter"/>
</dbReference>
<dbReference type="Pfam" id="PF13620">
    <property type="entry name" value="CarboxypepD_reg"/>
    <property type="match status" value="1"/>
</dbReference>
<dbReference type="Gene3D" id="2.170.130.10">
    <property type="entry name" value="TonB-dependent receptor, plug domain"/>
    <property type="match status" value="1"/>
</dbReference>
<dbReference type="SUPFAM" id="SSF49464">
    <property type="entry name" value="Carboxypeptidase regulatory domain-like"/>
    <property type="match status" value="1"/>
</dbReference>
<dbReference type="PATRIC" id="fig|1395125.3.peg.1205"/>
<dbReference type="GO" id="GO:0044718">
    <property type="term" value="P:siderophore transmembrane transport"/>
    <property type="evidence" value="ECO:0007669"/>
    <property type="project" value="TreeGrafter"/>
</dbReference>
<keyword evidence="2" id="KW-0813">Transport</keyword>
<keyword evidence="4" id="KW-0812">Transmembrane</keyword>
<gene>
    <name evidence="9" type="ORF">HMPREF9145_2395</name>
</gene>
<keyword evidence="3" id="KW-1134">Transmembrane beta strand</keyword>
<feature type="domain" description="TonB-dependent receptor plug" evidence="7">
    <location>
        <begin position="151"/>
        <end position="249"/>
    </location>
</feature>
<evidence type="ECO:0000256" key="4">
    <source>
        <dbReference type="ARBA" id="ARBA00022692"/>
    </source>
</evidence>
<dbReference type="InterPro" id="IPR012910">
    <property type="entry name" value="Plug_dom"/>
</dbReference>